<evidence type="ECO:0000259" key="1">
    <source>
        <dbReference type="Pfam" id="PF07883"/>
    </source>
</evidence>
<dbReference type="Pfam" id="PF07883">
    <property type="entry name" value="Cupin_2"/>
    <property type="match status" value="1"/>
</dbReference>
<sequence>MSSIPFSRQVSEDNSFLFLGNKVSLLVLGEETQGQYAIIQTEERKGFEPPPHVHTREDENFYVLEGEVTYFIADQVIRATPGTYVHAPRGIEHTFKLNTDLAKVLVSVYPSGFEKFVRELSIPVPDQMPSALEGPPSPEEVQRLISIAKKYGIEMNMG</sequence>
<dbReference type="RefSeq" id="WP_136775577.1">
    <property type="nucleotide sequence ID" value="NZ_SUPK01000001.1"/>
</dbReference>
<dbReference type="InterPro" id="IPR014710">
    <property type="entry name" value="RmlC-like_jellyroll"/>
</dbReference>
<proteinExistence type="predicted"/>
<reference evidence="2 3" key="1">
    <citation type="submission" date="2019-04" db="EMBL/GenBank/DDBJ databases">
        <title>Cohnella sp. nov., isolated from soil.</title>
        <authorList>
            <person name="Kim W."/>
        </authorList>
    </citation>
    <scope>NUCLEOTIDE SEQUENCE [LARGE SCALE GENOMIC DNA]</scope>
    <source>
        <strain evidence="2 3">CAU 1483</strain>
    </source>
</reference>
<protein>
    <submittedName>
        <fullName evidence="2">Cupin domain-containing protein</fullName>
    </submittedName>
</protein>
<dbReference type="Proteomes" id="UP000309673">
    <property type="component" value="Unassembled WGS sequence"/>
</dbReference>
<name>A0A4U0FFU6_9BACL</name>
<gene>
    <name evidence="2" type="ORF">E5161_00130</name>
</gene>
<dbReference type="InterPro" id="IPR011051">
    <property type="entry name" value="RmlC_Cupin_sf"/>
</dbReference>
<evidence type="ECO:0000313" key="2">
    <source>
        <dbReference type="EMBL" id="TJY43856.1"/>
    </source>
</evidence>
<dbReference type="InterPro" id="IPR053146">
    <property type="entry name" value="QDO-like"/>
</dbReference>
<keyword evidence="3" id="KW-1185">Reference proteome</keyword>
<dbReference type="EMBL" id="SUPK01000001">
    <property type="protein sequence ID" value="TJY43856.1"/>
    <property type="molecule type" value="Genomic_DNA"/>
</dbReference>
<feature type="domain" description="Cupin type-2" evidence="1">
    <location>
        <begin position="46"/>
        <end position="109"/>
    </location>
</feature>
<dbReference type="OrthoDB" id="9794183at2"/>
<dbReference type="PANTHER" id="PTHR36440:SF1">
    <property type="entry name" value="PUTATIVE (AFU_ORTHOLOGUE AFUA_8G07350)-RELATED"/>
    <property type="match status" value="1"/>
</dbReference>
<dbReference type="SUPFAM" id="SSF51182">
    <property type="entry name" value="RmlC-like cupins"/>
    <property type="match status" value="1"/>
</dbReference>
<organism evidence="2 3">
    <name type="scientific">Cohnella pontilimi</name>
    <dbReference type="NCBI Taxonomy" id="2564100"/>
    <lineage>
        <taxon>Bacteria</taxon>
        <taxon>Bacillati</taxon>
        <taxon>Bacillota</taxon>
        <taxon>Bacilli</taxon>
        <taxon>Bacillales</taxon>
        <taxon>Paenibacillaceae</taxon>
        <taxon>Cohnella</taxon>
    </lineage>
</organism>
<comment type="caution">
    <text evidence="2">The sequence shown here is derived from an EMBL/GenBank/DDBJ whole genome shotgun (WGS) entry which is preliminary data.</text>
</comment>
<dbReference type="AlphaFoldDB" id="A0A4U0FFU6"/>
<dbReference type="InterPro" id="IPR013096">
    <property type="entry name" value="Cupin_2"/>
</dbReference>
<dbReference type="Gene3D" id="2.60.120.10">
    <property type="entry name" value="Jelly Rolls"/>
    <property type="match status" value="1"/>
</dbReference>
<dbReference type="PANTHER" id="PTHR36440">
    <property type="entry name" value="PUTATIVE (AFU_ORTHOLOGUE AFUA_8G07350)-RELATED"/>
    <property type="match status" value="1"/>
</dbReference>
<accession>A0A4U0FFU6</accession>
<evidence type="ECO:0000313" key="3">
    <source>
        <dbReference type="Proteomes" id="UP000309673"/>
    </source>
</evidence>